<dbReference type="SUPFAM" id="SSF48163">
    <property type="entry name" value="An anticodon-binding domain of class I aminoacyl-tRNA synthetases"/>
    <property type="match status" value="1"/>
</dbReference>
<dbReference type="Proteomes" id="UP000231246">
    <property type="component" value="Unassembled WGS sequence"/>
</dbReference>
<accession>A0A2H0BVQ9</accession>
<dbReference type="Gene3D" id="1.10.10.770">
    <property type="match status" value="1"/>
</dbReference>
<evidence type="ECO:0000256" key="7">
    <source>
        <dbReference type="ARBA" id="ARBA00022917"/>
    </source>
</evidence>
<keyword evidence="7 10" id="KW-0648">Protein biosynthesis</keyword>
<dbReference type="PANTHER" id="PTHR37940">
    <property type="entry name" value="LYSINE--TRNA LIGASE"/>
    <property type="match status" value="1"/>
</dbReference>
<proteinExistence type="inferred from homology"/>
<protein>
    <recommendedName>
        <fullName evidence="10">Lysine--tRNA ligase</fullName>
        <ecNumber evidence="10">6.1.1.6</ecNumber>
    </recommendedName>
    <alternativeName>
        <fullName evidence="10">Lysyl-tRNA synthetase</fullName>
        <shortName evidence="10">LysRS</shortName>
    </alternativeName>
</protein>
<feature type="short sequence motif" description="'HIGH' region" evidence="10">
    <location>
        <begin position="27"/>
        <end position="35"/>
    </location>
</feature>
<dbReference type="EC" id="6.1.1.6" evidence="10"/>
<dbReference type="InterPro" id="IPR002904">
    <property type="entry name" value="Lys-tRNA-ligase"/>
</dbReference>
<feature type="short sequence motif" description="'KMSKS' region" evidence="10">
    <location>
        <begin position="284"/>
        <end position="288"/>
    </location>
</feature>
<keyword evidence="6 10" id="KW-0067">ATP-binding</keyword>
<dbReference type="HAMAP" id="MF_00177">
    <property type="entry name" value="Lys_tRNA_synth_class1"/>
    <property type="match status" value="1"/>
</dbReference>
<evidence type="ECO:0000256" key="4">
    <source>
        <dbReference type="ARBA" id="ARBA00022598"/>
    </source>
</evidence>
<evidence type="ECO:0000256" key="8">
    <source>
        <dbReference type="ARBA" id="ARBA00023146"/>
    </source>
</evidence>
<evidence type="ECO:0000256" key="9">
    <source>
        <dbReference type="ARBA" id="ARBA00048573"/>
    </source>
</evidence>
<dbReference type="InterPro" id="IPR020751">
    <property type="entry name" value="aa-tRNA-synth_I_codon-bd_sub2"/>
</dbReference>
<gene>
    <name evidence="10 11" type="primary">lysS</name>
    <name evidence="11" type="ORF">COW99_02250</name>
</gene>
<evidence type="ECO:0000256" key="3">
    <source>
        <dbReference type="ARBA" id="ARBA00022490"/>
    </source>
</evidence>
<dbReference type="NCBIfam" id="TIGR00467">
    <property type="entry name" value="lysS_arch"/>
    <property type="match status" value="1"/>
</dbReference>
<evidence type="ECO:0000256" key="10">
    <source>
        <dbReference type="HAMAP-Rule" id="MF_00177"/>
    </source>
</evidence>
<evidence type="ECO:0000256" key="2">
    <source>
        <dbReference type="ARBA" id="ARBA00005594"/>
    </source>
</evidence>
<dbReference type="InterPro" id="IPR014729">
    <property type="entry name" value="Rossmann-like_a/b/a_fold"/>
</dbReference>
<dbReference type="Pfam" id="PF01921">
    <property type="entry name" value="tRNA-synt_1f"/>
    <property type="match status" value="1"/>
</dbReference>
<evidence type="ECO:0000256" key="1">
    <source>
        <dbReference type="ARBA" id="ARBA00004496"/>
    </source>
</evidence>
<name>A0A2H0BVQ9_9BACT</name>
<dbReference type="GO" id="GO:0005524">
    <property type="term" value="F:ATP binding"/>
    <property type="evidence" value="ECO:0007669"/>
    <property type="project" value="UniProtKB-UniRule"/>
</dbReference>
<organism evidence="11 12">
    <name type="scientific">Candidatus Roizmanbacteria bacterium CG22_combo_CG10-13_8_21_14_all_38_20</name>
    <dbReference type="NCBI Taxonomy" id="1974862"/>
    <lineage>
        <taxon>Bacteria</taxon>
        <taxon>Candidatus Roizmaniibacteriota</taxon>
    </lineage>
</organism>
<dbReference type="GO" id="GO:0005737">
    <property type="term" value="C:cytoplasm"/>
    <property type="evidence" value="ECO:0007669"/>
    <property type="project" value="UniProtKB-SubCell"/>
</dbReference>
<keyword evidence="3 10" id="KW-0963">Cytoplasm</keyword>
<dbReference type="Gene3D" id="3.40.50.620">
    <property type="entry name" value="HUPs"/>
    <property type="match status" value="2"/>
</dbReference>
<dbReference type="GO" id="GO:0004824">
    <property type="term" value="F:lysine-tRNA ligase activity"/>
    <property type="evidence" value="ECO:0007669"/>
    <property type="project" value="UniProtKB-UniRule"/>
</dbReference>
<dbReference type="EMBL" id="PCTA01000016">
    <property type="protein sequence ID" value="PIP61767.1"/>
    <property type="molecule type" value="Genomic_DNA"/>
</dbReference>
<comment type="catalytic activity">
    <reaction evidence="9 10">
        <text>tRNA(Lys) + L-lysine + ATP = L-lysyl-tRNA(Lys) + AMP + diphosphate</text>
        <dbReference type="Rhea" id="RHEA:20792"/>
        <dbReference type="Rhea" id="RHEA-COMP:9696"/>
        <dbReference type="Rhea" id="RHEA-COMP:9697"/>
        <dbReference type="ChEBI" id="CHEBI:30616"/>
        <dbReference type="ChEBI" id="CHEBI:32551"/>
        <dbReference type="ChEBI" id="CHEBI:33019"/>
        <dbReference type="ChEBI" id="CHEBI:78442"/>
        <dbReference type="ChEBI" id="CHEBI:78529"/>
        <dbReference type="ChEBI" id="CHEBI:456215"/>
        <dbReference type="EC" id="6.1.1.6"/>
    </reaction>
</comment>
<keyword evidence="5 10" id="KW-0547">Nucleotide-binding</keyword>
<reference evidence="11 12" key="1">
    <citation type="submission" date="2017-09" db="EMBL/GenBank/DDBJ databases">
        <title>Depth-based differentiation of microbial function through sediment-hosted aquifers and enrichment of novel symbionts in the deep terrestrial subsurface.</title>
        <authorList>
            <person name="Probst A.J."/>
            <person name="Ladd B."/>
            <person name="Jarett J.K."/>
            <person name="Geller-Mcgrath D.E."/>
            <person name="Sieber C.M."/>
            <person name="Emerson J.B."/>
            <person name="Anantharaman K."/>
            <person name="Thomas B.C."/>
            <person name="Malmstrom R."/>
            <person name="Stieglmeier M."/>
            <person name="Klingl A."/>
            <person name="Woyke T."/>
            <person name="Ryan C.M."/>
            <person name="Banfield J.F."/>
        </authorList>
    </citation>
    <scope>NUCLEOTIDE SEQUENCE [LARGE SCALE GENOMIC DNA]</scope>
    <source>
        <strain evidence="11">CG22_combo_CG10-13_8_21_14_all_38_20</strain>
    </source>
</reference>
<comment type="caution">
    <text evidence="11">The sequence shown here is derived from an EMBL/GenBank/DDBJ whole genome shotgun (WGS) entry which is preliminary data.</text>
</comment>
<comment type="subcellular location">
    <subcellularLocation>
        <location evidence="1 10">Cytoplasm</location>
    </subcellularLocation>
</comment>
<evidence type="ECO:0000313" key="11">
    <source>
        <dbReference type="EMBL" id="PIP61767.1"/>
    </source>
</evidence>
<evidence type="ECO:0000256" key="5">
    <source>
        <dbReference type="ARBA" id="ARBA00022741"/>
    </source>
</evidence>
<dbReference type="PANTHER" id="PTHR37940:SF1">
    <property type="entry name" value="LYSINE--TRNA LIGASE"/>
    <property type="match status" value="1"/>
</dbReference>
<evidence type="ECO:0000256" key="6">
    <source>
        <dbReference type="ARBA" id="ARBA00022840"/>
    </source>
</evidence>
<dbReference type="SUPFAM" id="SSF52374">
    <property type="entry name" value="Nucleotidylyl transferase"/>
    <property type="match status" value="1"/>
</dbReference>
<keyword evidence="8 10" id="KW-0030">Aminoacyl-tRNA synthetase</keyword>
<evidence type="ECO:0000313" key="12">
    <source>
        <dbReference type="Proteomes" id="UP000231246"/>
    </source>
</evidence>
<sequence>MFWVDKLAQELKTRKLKLEWVDDMKTPSGRIHVGSLRGVIINDLIYRGLIEAGVKAKFTYVFEDQDPLDKLPHYLDEKIWGEHLGKPLFQIPSPEAGFASYGEFFAKEFEEVFNNIGSYPEIIWGRTLYLSGKMNNVVRECLDKADIIRGIYKEMYDKDFSSNWYPFNPVCSKCGKMVTAVVTDWDGEQITFECRKEGSYTPGCGNVETKSPFSDEGHFAGKLPWKVEWPAKWKIIGVTIEGAGKDHMVSGGSHDFAKLMCERVLDYPVPYSFIYEFFLLKGKKMSSSKGRGSSAKEVSIIIPPSLLRMLMVRTKIKRPIDFDPTGMTIPDLFDEYDRCAKAYYEDGDENLSRIFELSHVEKLTSEMPYYPRFRDVATYVQIPNLDLVARFTELKGSKLTTLEQDILNQRVKYAKLWLKDYAPEDFVFVYQEKMSESALNLSNGQKEFLSQVIEKLDKNLTGDEIQTLLYEIAKAGKESVANAFAAVYVSLLGKVSGPRAGYLVVDIGVDKVKQRFAQITQASKK</sequence>
<comment type="caution">
    <text evidence="10">Lacks conserved residue(s) required for the propagation of feature annotation.</text>
</comment>
<dbReference type="AlphaFoldDB" id="A0A2H0BVQ9"/>
<dbReference type="GO" id="GO:0000049">
    <property type="term" value="F:tRNA binding"/>
    <property type="evidence" value="ECO:0007669"/>
    <property type="project" value="InterPro"/>
</dbReference>
<comment type="similarity">
    <text evidence="2 10">Belongs to the class-I aminoacyl-tRNA synthetase family.</text>
</comment>
<dbReference type="InterPro" id="IPR008925">
    <property type="entry name" value="aa_tRNA-synth_I_cd-bd_sf"/>
</dbReference>
<dbReference type="Gene3D" id="1.10.10.350">
    <property type="match status" value="1"/>
</dbReference>
<dbReference type="GO" id="GO:0006430">
    <property type="term" value="P:lysyl-tRNA aminoacylation"/>
    <property type="evidence" value="ECO:0007669"/>
    <property type="project" value="UniProtKB-UniRule"/>
</dbReference>
<keyword evidence="4 10" id="KW-0436">Ligase</keyword>